<evidence type="ECO:0000256" key="3">
    <source>
        <dbReference type="SAM" id="SignalP"/>
    </source>
</evidence>
<protein>
    <recommendedName>
        <fullName evidence="4">Serine aminopeptidase S33 domain-containing protein</fullName>
    </recommendedName>
</protein>
<gene>
    <name evidence="5" type="ORF">VOLCADRAFT_94145</name>
</gene>
<feature type="compositionally biased region" description="Polar residues" evidence="2">
    <location>
        <begin position="277"/>
        <end position="287"/>
    </location>
</feature>
<dbReference type="InParanoid" id="D8U496"/>
<dbReference type="Pfam" id="PF12146">
    <property type="entry name" value="Hydrolase_4"/>
    <property type="match status" value="1"/>
</dbReference>
<dbReference type="Gene3D" id="3.40.50.1820">
    <property type="entry name" value="alpha/beta hydrolase"/>
    <property type="match status" value="2"/>
</dbReference>
<dbReference type="PANTHER" id="PTHR22946">
    <property type="entry name" value="DIENELACTONE HYDROLASE DOMAIN-CONTAINING PROTEIN-RELATED"/>
    <property type="match status" value="1"/>
</dbReference>
<feature type="region of interest" description="Disordered" evidence="2">
    <location>
        <begin position="254"/>
        <end position="298"/>
    </location>
</feature>
<accession>D8U496</accession>
<dbReference type="InterPro" id="IPR022742">
    <property type="entry name" value="Hydrolase_4"/>
</dbReference>
<evidence type="ECO:0000256" key="1">
    <source>
        <dbReference type="ARBA" id="ARBA00022801"/>
    </source>
</evidence>
<feature type="chain" id="PRO_5003124151" description="Serine aminopeptidase S33 domain-containing protein" evidence="3">
    <location>
        <begin position="21"/>
        <end position="479"/>
    </location>
</feature>
<sequence length="479" mass="50319">MRTLALLGALVALSFALLLAVPLDHELSYGFLRNTTATAGSIPITPADGLPYTRRNIRFDSHGTSCDAWLYTPLLPRAPGAGASASISSRFPVVIMAHGLGAQKDLGLHRYADAFARAGMAVLVFDYRTFGGSDGEPRHWASPSRHLADWRAALGFVKSGNLGPEYDIEKVALWGTSYAGGHVLVVAGEQPPGSLAAIVSMVPHLDGVKASRASVRRRGLPASLRLLAAGLHDRHRAATSDLLHAIATWLHPKPQSHPHPLYPHSGGGGRAEAALTSPVTATSTQPVNDRDASAGAGGDGGWVSVLQRRLREVLAPVLPPPHSWPRLPPAYVKSGGWRPVVLARFALETSSYSPIKSVPRITAPVLFISALRDQLCPPELVRRAAALLPVGAGSSNSNSSVGRGSGSGSGAELVELDCTHFDIYLGEHLVSVLEATVSFLTRQLLPQGGRAEAEAEAEVEVPRTSRIPAGASQLGAGGS</sequence>
<dbReference type="EMBL" id="GL378357">
    <property type="protein sequence ID" value="EFJ45464.1"/>
    <property type="molecule type" value="Genomic_DNA"/>
</dbReference>
<reference evidence="5 6" key="1">
    <citation type="journal article" date="2010" name="Science">
        <title>Genomic analysis of organismal complexity in the multicellular green alga Volvox carteri.</title>
        <authorList>
            <person name="Prochnik S.E."/>
            <person name="Umen J."/>
            <person name="Nedelcu A.M."/>
            <person name="Hallmann A."/>
            <person name="Miller S.M."/>
            <person name="Nishii I."/>
            <person name="Ferris P."/>
            <person name="Kuo A."/>
            <person name="Mitros T."/>
            <person name="Fritz-Laylin L.K."/>
            <person name="Hellsten U."/>
            <person name="Chapman J."/>
            <person name="Simakov O."/>
            <person name="Rensing S.A."/>
            <person name="Terry A."/>
            <person name="Pangilinan J."/>
            <person name="Kapitonov V."/>
            <person name="Jurka J."/>
            <person name="Salamov A."/>
            <person name="Shapiro H."/>
            <person name="Schmutz J."/>
            <person name="Grimwood J."/>
            <person name="Lindquist E."/>
            <person name="Lucas S."/>
            <person name="Grigoriev I.V."/>
            <person name="Schmitt R."/>
            <person name="Kirk D."/>
            <person name="Rokhsar D.S."/>
        </authorList>
    </citation>
    <scope>NUCLEOTIDE SEQUENCE [LARGE SCALE GENOMIC DNA]</scope>
    <source>
        <strain evidence="6">f. Nagariensis / Eve</strain>
    </source>
</reference>
<feature type="domain" description="Serine aminopeptidase S33" evidence="4">
    <location>
        <begin position="93"/>
        <end position="208"/>
    </location>
</feature>
<evidence type="ECO:0000259" key="4">
    <source>
        <dbReference type="Pfam" id="PF12146"/>
    </source>
</evidence>
<dbReference type="AlphaFoldDB" id="D8U496"/>
<dbReference type="PANTHER" id="PTHR22946:SF9">
    <property type="entry name" value="POLYKETIDE TRANSFERASE AF380"/>
    <property type="match status" value="1"/>
</dbReference>
<dbReference type="KEGG" id="vcn:VOLCADRAFT_94145"/>
<dbReference type="OrthoDB" id="2498029at2759"/>
<dbReference type="STRING" id="3068.D8U496"/>
<dbReference type="Proteomes" id="UP000001058">
    <property type="component" value="Unassembled WGS sequence"/>
</dbReference>
<dbReference type="RefSeq" id="XP_002953491.1">
    <property type="nucleotide sequence ID" value="XM_002953445.1"/>
</dbReference>
<evidence type="ECO:0000256" key="2">
    <source>
        <dbReference type="SAM" id="MobiDB-lite"/>
    </source>
</evidence>
<dbReference type="GeneID" id="9622408"/>
<dbReference type="SUPFAM" id="SSF53474">
    <property type="entry name" value="alpha/beta-Hydrolases"/>
    <property type="match status" value="1"/>
</dbReference>
<feature type="signal peptide" evidence="3">
    <location>
        <begin position="1"/>
        <end position="20"/>
    </location>
</feature>
<evidence type="ECO:0000313" key="5">
    <source>
        <dbReference type="EMBL" id="EFJ45464.1"/>
    </source>
</evidence>
<organism evidence="6">
    <name type="scientific">Volvox carteri f. nagariensis</name>
    <dbReference type="NCBI Taxonomy" id="3068"/>
    <lineage>
        <taxon>Eukaryota</taxon>
        <taxon>Viridiplantae</taxon>
        <taxon>Chlorophyta</taxon>
        <taxon>core chlorophytes</taxon>
        <taxon>Chlorophyceae</taxon>
        <taxon>CS clade</taxon>
        <taxon>Chlamydomonadales</taxon>
        <taxon>Volvocaceae</taxon>
        <taxon>Volvox</taxon>
    </lineage>
</organism>
<name>D8U496_VOLCA</name>
<dbReference type="InterPro" id="IPR050261">
    <property type="entry name" value="FrsA_esterase"/>
</dbReference>
<keyword evidence="3" id="KW-0732">Signal</keyword>
<dbReference type="InterPro" id="IPR029058">
    <property type="entry name" value="AB_hydrolase_fold"/>
</dbReference>
<feature type="region of interest" description="Disordered" evidence="2">
    <location>
        <begin position="455"/>
        <end position="479"/>
    </location>
</feature>
<keyword evidence="6" id="KW-1185">Reference proteome</keyword>
<dbReference type="GO" id="GO:0016788">
    <property type="term" value="F:hydrolase activity, acting on ester bonds"/>
    <property type="evidence" value="ECO:0007669"/>
    <property type="project" value="UniProtKB-ARBA"/>
</dbReference>
<dbReference type="eggNOG" id="ENOG502RZEK">
    <property type="taxonomic scope" value="Eukaryota"/>
</dbReference>
<proteinExistence type="predicted"/>
<evidence type="ECO:0000313" key="6">
    <source>
        <dbReference type="Proteomes" id="UP000001058"/>
    </source>
</evidence>
<keyword evidence="1" id="KW-0378">Hydrolase</keyword>